<keyword evidence="2" id="KW-1133">Transmembrane helix</keyword>
<evidence type="ECO:0000313" key="4">
    <source>
        <dbReference type="Proteomes" id="UP000700596"/>
    </source>
</evidence>
<dbReference type="Proteomes" id="UP000700596">
    <property type="component" value="Unassembled WGS sequence"/>
</dbReference>
<keyword evidence="2" id="KW-0812">Transmembrane</keyword>
<evidence type="ECO:0000256" key="2">
    <source>
        <dbReference type="SAM" id="Phobius"/>
    </source>
</evidence>
<comment type="caution">
    <text evidence="3">The sequence shown here is derived from an EMBL/GenBank/DDBJ whole genome shotgun (WGS) entry which is preliminary data.</text>
</comment>
<feature type="compositionally biased region" description="Basic and acidic residues" evidence="1">
    <location>
        <begin position="12"/>
        <end position="24"/>
    </location>
</feature>
<feature type="compositionally biased region" description="Basic residues" evidence="1">
    <location>
        <begin position="138"/>
        <end position="156"/>
    </location>
</feature>
<organism evidence="3 4">
    <name type="scientific">Dendryphion nanum</name>
    <dbReference type="NCBI Taxonomy" id="256645"/>
    <lineage>
        <taxon>Eukaryota</taxon>
        <taxon>Fungi</taxon>
        <taxon>Dikarya</taxon>
        <taxon>Ascomycota</taxon>
        <taxon>Pezizomycotina</taxon>
        <taxon>Dothideomycetes</taxon>
        <taxon>Pleosporomycetidae</taxon>
        <taxon>Pleosporales</taxon>
        <taxon>Torulaceae</taxon>
        <taxon>Dendryphion</taxon>
    </lineage>
</organism>
<name>A0A9P9D0S8_9PLEO</name>
<accession>A0A9P9D0S8</accession>
<proteinExistence type="predicted"/>
<evidence type="ECO:0000313" key="3">
    <source>
        <dbReference type="EMBL" id="KAH7110352.1"/>
    </source>
</evidence>
<feature type="region of interest" description="Disordered" evidence="1">
    <location>
        <begin position="1"/>
        <end position="55"/>
    </location>
</feature>
<feature type="region of interest" description="Disordered" evidence="1">
    <location>
        <begin position="124"/>
        <end position="161"/>
    </location>
</feature>
<dbReference type="AlphaFoldDB" id="A0A9P9D0S8"/>
<keyword evidence="4" id="KW-1185">Reference proteome</keyword>
<gene>
    <name evidence="3" type="ORF">B0J11DRAFT_573508</name>
</gene>
<feature type="transmembrane region" description="Helical" evidence="2">
    <location>
        <begin position="73"/>
        <end position="97"/>
    </location>
</feature>
<sequence>MYMEGAPGRQVNRQEEPRGYKGRQEGNGGKEVAPHVNQPCPPSAKIGGGAAAGSHWSRATGHWPLLTAHTAPVGVTGSCFALGIALALALALGLALARCSCLFLPVPGGRCLWPVAGLSFARAGNAHPRSGKNQPPTAHHRPRHRHRHRRAHKQQQRHGYPCGPHRSISSLVSGLWSLVYGLGPTSFCSSSYTHRISYIVRTCTHEDEHDDPSIHQSTIYPYRIHHLARARQGHLQLEADRRPVPLPCRNLPKQHPATCH</sequence>
<reference evidence="3" key="1">
    <citation type="journal article" date="2021" name="Nat. Commun.">
        <title>Genetic determinants of endophytism in the Arabidopsis root mycobiome.</title>
        <authorList>
            <person name="Mesny F."/>
            <person name="Miyauchi S."/>
            <person name="Thiergart T."/>
            <person name="Pickel B."/>
            <person name="Atanasova L."/>
            <person name="Karlsson M."/>
            <person name="Huettel B."/>
            <person name="Barry K.W."/>
            <person name="Haridas S."/>
            <person name="Chen C."/>
            <person name="Bauer D."/>
            <person name="Andreopoulos W."/>
            <person name="Pangilinan J."/>
            <person name="LaButti K."/>
            <person name="Riley R."/>
            <person name="Lipzen A."/>
            <person name="Clum A."/>
            <person name="Drula E."/>
            <person name="Henrissat B."/>
            <person name="Kohler A."/>
            <person name="Grigoriev I.V."/>
            <person name="Martin F.M."/>
            <person name="Hacquard S."/>
        </authorList>
    </citation>
    <scope>NUCLEOTIDE SEQUENCE</scope>
    <source>
        <strain evidence="3">MPI-CAGE-CH-0243</strain>
    </source>
</reference>
<evidence type="ECO:0000256" key="1">
    <source>
        <dbReference type="SAM" id="MobiDB-lite"/>
    </source>
</evidence>
<keyword evidence="2" id="KW-0472">Membrane</keyword>
<dbReference type="EMBL" id="JAGMWT010000028">
    <property type="protein sequence ID" value="KAH7110352.1"/>
    <property type="molecule type" value="Genomic_DNA"/>
</dbReference>
<protein>
    <submittedName>
        <fullName evidence="3">Uncharacterized protein</fullName>
    </submittedName>
</protein>